<evidence type="ECO:0000313" key="2">
    <source>
        <dbReference type="EMBL" id="SUA31555.1"/>
    </source>
</evidence>
<proteinExistence type="predicted"/>
<evidence type="ECO:0000313" key="3">
    <source>
        <dbReference type="Proteomes" id="UP000255389"/>
    </source>
</evidence>
<evidence type="ECO:0000256" key="1">
    <source>
        <dbReference type="SAM" id="SignalP"/>
    </source>
</evidence>
<keyword evidence="1" id="KW-0732">Signal</keyword>
<gene>
    <name evidence="2" type="ORF">NCTC1542_06910</name>
</gene>
<name>A0A378WCK4_MYCFO</name>
<feature type="chain" id="PRO_5039268622" description="Secreted protein" evidence="1">
    <location>
        <begin position="30"/>
        <end position="150"/>
    </location>
</feature>
<organism evidence="2 3">
    <name type="scientific">Mycolicibacterium fortuitum</name>
    <name type="common">Mycobacterium fortuitum</name>
    <dbReference type="NCBI Taxonomy" id="1766"/>
    <lineage>
        <taxon>Bacteria</taxon>
        <taxon>Bacillati</taxon>
        <taxon>Actinomycetota</taxon>
        <taxon>Actinomycetes</taxon>
        <taxon>Mycobacteriales</taxon>
        <taxon>Mycobacteriaceae</taxon>
        <taxon>Mycolicibacterium</taxon>
    </lineage>
</organism>
<dbReference type="Proteomes" id="UP000255389">
    <property type="component" value="Unassembled WGS sequence"/>
</dbReference>
<feature type="signal peptide" evidence="1">
    <location>
        <begin position="1"/>
        <end position="29"/>
    </location>
</feature>
<dbReference type="EMBL" id="UGQY01000006">
    <property type="protein sequence ID" value="SUA31555.1"/>
    <property type="molecule type" value="Genomic_DNA"/>
</dbReference>
<dbReference type="AlphaFoldDB" id="A0A378WCK4"/>
<evidence type="ECO:0008006" key="4">
    <source>
        <dbReference type="Google" id="ProtNLM"/>
    </source>
</evidence>
<protein>
    <recommendedName>
        <fullName evidence="4">Secreted protein</fullName>
    </recommendedName>
</protein>
<accession>A0A378WCK4</accession>
<reference evidence="2 3" key="1">
    <citation type="submission" date="2018-06" db="EMBL/GenBank/DDBJ databases">
        <authorList>
            <consortium name="Pathogen Informatics"/>
            <person name="Doyle S."/>
        </authorList>
    </citation>
    <scope>NUCLEOTIDE SEQUENCE [LARGE SCALE GENOMIC DNA]</scope>
    <source>
        <strain evidence="2 3">NCTC1542</strain>
    </source>
</reference>
<sequence>MPTSNARCSKIAELVLAATVLSAAAVSVAAPAAADGKLMTGDYEVLNKQGTVLDTWTIVPECNRLTVGCYASVSSAVLGELVAAHTTDNEWSSQVVGLLPICADNSNGQGKLIFEWDGDTGTGLVTKIEQSGCRPSQPGTVKVPIVFRPK</sequence>